<evidence type="ECO:0000256" key="5">
    <source>
        <dbReference type="ARBA" id="ARBA00023077"/>
    </source>
</evidence>
<evidence type="ECO:0000256" key="10">
    <source>
        <dbReference type="SAM" id="SignalP"/>
    </source>
</evidence>
<evidence type="ECO:0000256" key="1">
    <source>
        <dbReference type="ARBA" id="ARBA00004571"/>
    </source>
</evidence>
<dbReference type="Proteomes" id="UP000321479">
    <property type="component" value="Chromosome"/>
</dbReference>
<dbReference type="Pfam" id="PF13715">
    <property type="entry name" value="CarbopepD_reg_2"/>
    <property type="match status" value="1"/>
</dbReference>
<name>A0A5B8UU11_9SPHI</name>
<dbReference type="InterPro" id="IPR012910">
    <property type="entry name" value="Plug_dom"/>
</dbReference>
<comment type="subcellular location">
    <subcellularLocation>
        <location evidence="1 8">Cell outer membrane</location>
        <topology evidence="1 8">Multi-pass membrane protein</topology>
    </subcellularLocation>
</comment>
<feature type="domain" description="TonB-dependent receptor plug" evidence="12">
    <location>
        <begin position="120"/>
        <end position="222"/>
    </location>
</feature>
<keyword evidence="10" id="KW-0732">Signal</keyword>
<feature type="signal peptide" evidence="10">
    <location>
        <begin position="1"/>
        <end position="23"/>
    </location>
</feature>
<feature type="chain" id="PRO_5022665874" evidence="10">
    <location>
        <begin position="24"/>
        <end position="758"/>
    </location>
</feature>
<evidence type="ECO:0000256" key="3">
    <source>
        <dbReference type="ARBA" id="ARBA00022452"/>
    </source>
</evidence>
<dbReference type="InterPro" id="IPR008969">
    <property type="entry name" value="CarboxyPept-like_regulatory"/>
</dbReference>
<dbReference type="KEGG" id="mgin:FRZ54_07200"/>
<keyword evidence="6 8" id="KW-0472">Membrane</keyword>
<dbReference type="InterPro" id="IPR036942">
    <property type="entry name" value="Beta-barrel_TonB_sf"/>
</dbReference>
<evidence type="ECO:0000256" key="9">
    <source>
        <dbReference type="RuleBase" id="RU003357"/>
    </source>
</evidence>
<evidence type="ECO:0000259" key="12">
    <source>
        <dbReference type="Pfam" id="PF07715"/>
    </source>
</evidence>
<evidence type="ECO:0000313" key="14">
    <source>
        <dbReference type="Proteomes" id="UP000321479"/>
    </source>
</evidence>
<dbReference type="EMBL" id="CP042436">
    <property type="protein sequence ID" value="QEC62378.1"/>
    <property type="molecule type" value="Genomic_DNA"/>
</dbReference>
<dbReference type="Gene3D" id="2.170.130.10">
    <property type="entry name" value="TonB-dependent receptor, plug domain"/>
    <property type="match status" value="1"/>
</dbReference>
<keyword evidence="2 8" id="KW-0813">Transport</keyword>
<dbReference type="PANTHER" id="PTHR30069">
    <property type="entry name" value="TONB-DEPENDENT OUTER MEMBRANE RECEPTOR"/>
    <property type="match status" value="1"/>
</dbReference>
<keyword evidence="14" id="KW-1185">Reference proteome</keyword>
<evidence type="ECO:0000256" key="2">
    <source>
        <dbReference type="ARBA" id="ARBA00022448"/>
    </source>
</evidence>
<dbReference type="PANTHER" id="PTHR30069:SF36">
    <property type="entry name" value="BLL6948 PROTEIN"/>
    <property type="match status" value="1"/>
</dbReference>
<dbReference type="Pfam" id="PF00593">
    <property type="entry name" value="TonB_dep_Rec_b-barrel"/>
    <property type="match status" value="1"/>
</dbReference>
<evidence type="ECO:0000256" key="8">
    <source>
        <dbReference type="PROSITE-ProRule" id="PRU01360"/>
    </source>
</evidence>
<dbReference type="SUPFAM" id="SSF49464">
    <property type="entry name" value="Carboxypeptidase regulatory domain-like"/>
    <property type="match status" value="1"/>
</dbReference>
<protein>
    <submittedName>
        <fullName evidence="13">TonB-dependent receptor</fullName>
    </submittedName>
</protein>
<sequence length="758" mass="84245">MNTLKKMALLIMITVLAVQWANAQYIYKGHIADNNTQQPLECACIRANGKLCCTNKTGDFQLSLSTDTATLTITYIGYTTKVLPLRSSAMPLSILMDNGQVDLKEVVIAPSLLCSPFHTLSTLDLRLRPVNSSQDLMRLVPGLFIAQHMGGGKAEQIFVRGFDADHGTDLNVSVDGMPVNMVSHIHGQGYADLHFLIPETVKNFDFGKGPYYSAYGDLATAGYLSYTTKDATDRSMISLEGGQFHTFRFAGLVDLLGVSAANSGRTAYIAGEYNYTDGAFKLPEHYKRTNLFGKYTQKIGTNNKLTVSASTFSTSWIASGEIPERVVAANTVALDEQGNAVRIPAAPVTIDRFAAIDSAQGGKSTRVNAFARLNTDLKNDWAMENQLYYTHYTFSLHVNSTFFAADSVNGDERRQSETRDMFGYNGKLSKRKYWGNNLLTSIIGLSSRFDRTYGTVYDHVTKQYQFLDNITQGDIRQNNTAVYLDETLESGKWQFNAGARLDYFKFNYHDSTKNSLAVSPKLNVQYTANEQIQFYLKTGKGFHSNNAIAVIANNGLKTIPSAYGLDLGLNWKPMPRLFINAAVWYLYLSQEFVYTDDGDIVPGGKTKRSGIDLSARYQLAKWLFADLNVNIAHPRYADSTKKTGYLALAPTLTSTGGLDFKLNNGINGGLSYRYMHDRPGNNTSTLTADGYFVTDLKINYSKKRYELGLTVENLLNKKWNEYAVEQVSRLRGEAAPVDQMSFTPGTPLFAKVRVAFFF</sequence>
<keyword evidence="3 8" id="KW-1134">Transmembrane beta strand</keyword>
<dbReference type="SUPFAM" id="SSF56935">
    <property type="entry name" value="Porins"/>
    <property type="match status" value="1"/>
</dbReference>
<evidence type="ECO:0000313" key="13">
    <source>
        <dbReference type="EMBL" id="QEC62378.1"/>
    </source>
</evidence>
<dbReference type="GO" id="GO:0009279">
    <property type="term" value="C:cell outer membrane"/>
    <property type="evidence" value="ECO:0007669"/>
    <property type="project" value="UniProtKB-SubCell"/>
</dbReference>
<comment type="similarity">
    <text evidence="8 9">Belongs to the TonB-dependent receptor family.</text>
</comment>
<dbReference type="GO" id="GO:0015344">
    <property type="term" value="F:siderophore uptake transmembrane transporter activity"/>
    <property type="evidence" value="ECO:0007669"/>
    <property type="project" value="TreeGrafter"/>
</dbReference>
<keyword evidence="7 8" id="KW-0998">Cell outer membrane</keyword>
<dbReference type="Gene3D" id="2.40.170.20">
    <property type="entry name" value="TonB-dependent receptor, beta-barrel domain"/>
    <property type="match status" value="1"/>
</dbReference>
<dbReference type="OrthoDB" id="99480at2"/>
<dbReference type="Pfam" id="PF07715">
    <property type="entry name" value="Plug"/>
    <property type="match status" value="1"/>
</dbReference>
<keyword evidence="13" id="KW-0675">Receptor</keyword>
<evidence type="ECO:0000256" key="7">
    <source>
        <dbReference type="ARBA" id="ARBA00023237"/>
    </source>
</evidence>
<dbReference type="InterPro" id="IPR037066">
    <property type="entry name" value="Plug_dom_sf"/>
</dbReference>
<evidence type="ECO:0000256" key="6">
    <source>
        <dbReference type="ARBA" id="ARBA00023136"/>
    </source>
</evidence>
<dbReference type="PROSITE" id="PS52016">
    <property type="entry name" value="TONB_DEPENDENT_REC_3"/>
    <property type="match status" value="1"/>
</dbReference>
<feature type="domain" description="TonB-dependent receptor-like beta-barrel" evidence="11">
    <location>
        <begin position="358"/>
        <end position="714"/>
    </location>
</feature>
<dbReference type="GO" id="GO:0044718">
    <property type="term" value="P:siderophore transmembrane transport"/>
    <property type="evidence" value="ECO:0007669"/>
    <property type="project" value="TreeGrafter"/>
</dbReference>
<gene>
    <name evidence="13" type="ORF">FRZ54_07200</name>
</gene>
<dbReference type="InterPro" id="IPR000531">
    <property type="entry name" value="Beta-barrel_TonB"/>
</dbReference>
<accession>A0A5B8UU11</accession>
<keyword evidence="5 9" id="KW-0798">TonB box</keyword>
<reference evidence="13 14" key="1">
    <citation type="journal article" date="2017" name="Curr. Microbiol.">
        <title>Mucilaginibacter ginsenosidivorans sp. nov., Isolated from Soil of Ginseng Field.</title>
        <authorList>
            <person name="Kim M.M."/>
            <person name="Siddiqi M.Z."/>
            <person name="Im W.T."/>
        </authorList>
    </citation>
    <scope>NUCLEOTIDE SEQUENCE [LARGE SCALE GENOMIC DNA]</scope>
    <source>
        <strain evidence="13 14">Gsoil 3017</strain>
    </source>
</reference>
<evidence type="ECO:0000256" key="4">
    <source>
        <dbReference type="ARBA" id="ARBA00022692"/>
    </source>
</evidence>
<proteinExistence type="inferred from homology"/>
<dbReference type="InterPro" id="IPR039426">
    <property type="entry name" value="TonB-dep_rcpt-like"/>
</dbReference>
<evidence type="ECO:0000259" key="11">
    <source>
        <dbReference type="Pfam" id="PF00593"/>
    </source>
</evidence>
<keyword evidence="4 8" id="KW-0812">Transmembrane</keyword>
<dbReference type="RefSeq" id="WP_147030955.1">
    <property type="nucleotide sequence ID" value="NZ_CP042436.1"/>
</dbReference>
<dbReference type="AlphaFoldDB" id="A0A5B8UU11"/>
<organism evidence="13 14">
    <name type="scientific">Mucilaginibacter ginsenosidivorans</name>
    <dbReference type="NCBI Taxonomy" id="398053"/>
    <lineage>
        <taxon>Bacteria</taxon>
        <taxon>Pseudomonadati</taxon>
        <taxon>Bacteroidota</taxon>
        <taxon>Sphingobacteriia</taxon>
        <taxon>Sphingobacteriales</taxon>
        <taxon>Sphingobacteriaceae</taxon>
        <taxon>Mucilaginibacter</taxon>
    </lineage>
</organism>